<comment type="caution">
    <text evidence="2">The sequence shown here is derived from an EMBL/GenBank/DDBJ whole genome shotgun (WGS) entry which is preliminary data.</text>
</comment>
<evidence type="ECO:0000256" key="1">
    <source>
        <dbReference type="SAM" id="MobiDB-lite"/>
    </source>
</evidence>
<dbReference type="AlphaFoldDB" id="A0A841EBD9"/>
<evidence type="ECO:0000313" key="3">
    <source>
        <dbReference type="Proteomes" id="UP000578077"/>
    </source>
</evidence>
<evidence type="ECO:0000313" key="2">
    <source>
        <dbReference type="EMBL" id="MBB5998649.1"/>
    </source>
</evidence>
<reference evidence="2 3" key="1">
    <citation type="submission" date="2020-08" db="EMBL/GenBank/DDBJ databases">
        <title>Sequencing the genomes of 1000 actinobacteria strains.</title>
        <authorList>
            <person name="Klenk H.-P."/>
        </authorList>
    </citation>
    <scope>NUCLEOTIDE SEQUENCE [LARGE SCALE GENOMIC DNA]</scope>
    <source>
        <strain evidence="2 3">DSM 44593</strain>
    </source>
</reference>
<sequence>MTSIDPTTAAASRDAPTVVASSHTVVAIVSNALSEGAHQRPGQAEHQLPGPVVAHHAHQQPRPAAGGQNARIDAGLLGCDAAEAARQGGQAAPLGYGTAAHPDADVGREHVRDELGDDAAHVAAQRRR</sequence>
<name>A0A841EBD9_9ACTN</name>
<gene>
    <name evidence="2" type="ORF">HNR25_002400</name>
</gene>
<organism evidence="2 3">
    <name type="scientific">Streptomonospora salina</name>
    <dbReference type="NCBI Taxonomy" id="104205"/>
    <lineage>
        <taxon>Bacteria</taxon>
        <taxon>Bacillati</taxon>
        <taxon>Actinomycetota</taxon>
        <taxon>Actinomycetes</taxon>
        <taxon>Streptosporangiales</taxon>
        <taxon>Nocardiopsidaceae</taxon>
        <taxon>Streptomonospora</taxon>
    </lineage>
</organism>
<protein>
    <submittedName>
        <fullName evidence="2">Uncharacterized protein</fullName>
    </submittedName>
</protein>
<accession>A0A841EBD9</accession>
<proteinExistence type="predicted"/>
<dbReference type="Proteomes" id="UP000578077">
    <property type="component" value="Unassembled WGS sequence"/>
</dbReference>
<keyword evidence="3" id="KW-1185">Reference proteome</keyword>
<dbReference type="RefSeq" id="WP_184635041.1">
    <property type="nucleotide sequence ID" value="NZ_BAABKT010000041.1"/>
</dbReference>
<dbReference type="EMBL" id="JACHLY010000001">
    <property type="protein sequence ID" value="MBB5998649.1"/>
    <property type="molecule type" value="Genomic_DNA"/>
</dbReference>
<feature type="region of interest" description="Disordered" evidence="1">
    <location>
        <begin position="32"/>
        <end position="69"/>
    </location>
</feature>